<dbReference type="Proteomes" id="UP000669239">
    <property type="component" value="Unassembled WGS sequence"/>
</dbReference>
<evidence type="ECO:0000313" key="3">
    <source>
        <dbReference type="Proteomes" id="UP000669239"/>
    </source>
</evidence>
<reference evidence="2 3" key="1">
    <citation type="journal article" date="2020" name="Cell Host Microbe">
        <title>Functional and Genomic Variation between Human-Derived Isolates of Lachnospiraceae Reveals Inter- and Intra-Species Diversity.</title>
        <authorList>
            <person name="Sorbara M.T."/>
            <person name="Littmann E.R."/>
            <person name="Fontana E."/>
            <person name="Moody T.U."/>
            <person name="Kohout C.E."/>
            <person name="Gjonbalaj M."/>
            <person name="Eaton V."/>
            <person name="Seok R."/>
            <person name="Leiner I.M."/>
            <person name="Pamer E.G."/>
        </authorList>
    </citation>
    <scope>NUCLEOTIDE SEQUENCE [LARGE SCALE GENOMIC DNA]</scope>
    <source>
        <strain evidence="2 3">MSK.1.17</strain>
    </source>
</reference>
<proteinExistence type="predicted"/>
<organism evidence="2 3">
    <name type="scientific">Enterocloster aldenensis</name>
    <dbReference type="NCBI Taxonomy" id="358742"/>
    <lineage>
        <taxon>Bacteria</taxon>
        <taxon>Bacillati</taxon>
        <taxon>Bacillota</taxon>
        <taxon>Clostridia</taxon>
        <taxon>Lachnospirales</taxon>
        <taxon>Lachnospiraceae</taxon>
        <taxon>Enterocloster</taxon>
    </lineage>
</organism>
<dbReference type="EMBL" id="JAAITT010000020">
    <property type="protein sequence ID" value="NSJ49997.1"/>
    <property type="molecule type" value="Genomic_DNA"/>
</dbReference>
<gene>
    <name evidence="2" type="ORF">G5B36_14995</name>
</gene>
<keyword evidence="1" id="KW-0175">Coiled coil</keyword>
<evidence type="ECO:0000256" key="1">
    <source>
        <dbReference type="SAM" id="Coils"/>
    </source>
</evidence>
<protein>
    <submittedName>
        <fullName evidence="2">Uncharacterized protein</fullName>
    </submittedName>
</protein>
<name>A0ABX2HKT4_9FIRM</name>
<dbReference type="RefSeq" id="WP_165642163.1">
    <property type="nucleotide sequence ID" value="NZ_JAAITT010000020.1"/>
</dbReference>
<evidence type="ECO:0000313" key="2">
    <source>
        <dbReference type="EMBL" id="NSJ49997.1"/>
    </source>
</evidence>
<keyword evidence="3" id="KW-1185">Reference proteome</keyword>
<sequence>MVKAAWNINGIFKADAEKVSDELSAIKCTPSNVVEHARNPKTELHKCFEWNDSIAGEKYREHQAQQVIRNLVIIKEETEEKTPIRLFYNTGDRTGEYKPVQLVMRKEDEYKSLLNKAQEELRAFKKKYNCLAELEEILSLIS</sequence>
<feature type="coiled-coil region" evidence="1">
    <location>
        <begin position="100"/>
        <end position="134"/>
    </location>
</feature>
<comment type="caution">
    <text evidence="2">The sequence shown here is derived from an EMBL/GenBank/DDBJ whole genome shotgun (WGS) entry which is preliminary data.</text>
</comment>
<accession>A0ABX2HKT4</accession>